<gene>
    <name evidence="2" type="ORF">MJ923_15015</name>
</gene>
<accession>A0AAJ1BJ46</accession>
<evidence type="ECO:0000313" key="3">
    <source>
        <dbReference type="Proteomes" id="UP001297581"/>
    </source>
</evidence>
<reference evidence="2 3" key="1">
    <citation type="submission" date="2022-02" db="EMBL/GenBank/DDBJ databases">
        <title>The genome sequence of Shewanella sp. 3B26.</title>
        <authorList>
            <person name="Du J."/>
        </authorList>
    </citation>
    <scope>NUCLEOTIDE SEQUENCE [LARGE SCALE GENOMIC DNA]</scope>
    <source>
        <strain evidence="2 3">3B26</strain>
    </source>
</reference>
<comment type="caution">
    <text evidence="2">The sequence shown here is derived from an EMBL/GenBank/DDBJ whole genome shotgun (WGS) entry which is preliminary data.</text>
</comment>
<proteinExistence type="predicted"/>
<protein>
    <submittedName>
        <fullName evidence="2">Polysaccharide pyruvyl transferase family protein</fullName>
    </submittedName>
</protein>
<organism evidence="2 3">
    <name type="scientific">Shewanella zhuhaiensis</name>
    <dbReference type="NCBI Taxonomy" id="2919576"/>
    <lineage>
        <taxon>Bacteria</taxon>
        <taxon>Pseudomonadati</taxon>
        <taxon>Pseudomonadota</taxon>
        <taxon>Gammaproteobacteria</taxon>
        <taxon>Alteromonadales</taxon>
        <taxon>Shewanellaceae</taxon>
        <taxon>Shewanella</taxon>
    </lineage>
</organism>
<dbReference type="Pfam" id="PF04230">
    <property type="entry name" value="PS_pyruv_trans"/>
    <property type="match status" value="1"/>
</dbReference>
<dbReference type="AlphaFoldDB" id="A0AAJ1BJ46"/>
<name>A0AAJ1BJ46_9GAMM</name>
<dbReference type="EMBL" id="JAKUDL010000005">
    <property type="protein sequence ID" value="MCH4295617.1"/>
    <property type="molecule type" value="Genomic_DNA"/>
</dbReference>
<dbReference type="InterPro" id="IPR007345">
    <property type="entry name" value="Polysacch_pyruvyl_Trfase"/>
</dbReference>
<dbReference type="Proteomes" id="UP001297581">
    <property type="component" value="Unassembled WGS sequence"/>
</dbReference>
<evidence type="ECO:0000259" key="1">
    <source>
        <dbReference type="Pfam" id="PF04230"/>
    </source>
</evidence>
<sequence>MLTVTDYFARHQINDFVFIPNPGNAGDSLINAATFQVFDDAGFRYEVRSPRQVRKAILAGQSMEALQLKDKIVVLGGGGAFTSQYTHSATLIEAIHRQARQLILLPCTVEGHQQLLGSLGSNVTIFCRERISLAHVQAHCDGPELLLHHDMAFSVNLPRLLAQPVTGVSLRKRIRLYFSRRAMAALKQKNGQASLNAFRLDAEACGRPIPEDNQDLSEMFTLGTQTRAQNLSSAKILLSQINQFDHISTNRLHVGIGAFLLGKRVDFFANSYFKNRAVYELSIAGRDGGRVSFIDSSANDTAAAETAANGTETGCAA</sequence>
<feature type="domain" description="Polysaccharide pyruvyl transferase" evidence="1">
    <location>
        <begin position="24"/>
        <end position="271"/>
    </location>
</feature>
<evidence type="ECO:0000313" key="2">
    <source>
        <dbReference type="EMBL" id="MCH4295617.1"/>
    </source>
</evidence>
<dbReference type="GO" id="GO:0016740">
    <property type="term" value="F:transferase activity"/>
    <property type="evidence" value="ECO:0007669"/>
    <property type="project" value="UniProtKB-KW"/>
</dbReference>
<keyword evidence="2" id="KW-0808">Transferase</keyword>
<keyword evidence="3" id="KW-1185">Reference proteome</keyword>
<dbReference type="RefSeq" id="WP_240591798.1">
    <property type="nucleotide sequence ID" value="NZ_JAKUDL010000005.1"/>
</dbReference>